<dbReference type="EMBL" id="HBHX01026744">
    <property type="protein sequence ID" value="CAE0114267.1"/>
    <property type="molecule type" value="Transcribed_RNA"/>
</dbReference>
<feature type="compositionally biased region" description="Basic residues" evidence="1">
    <location>
        <begin position="138"/>
        <end position="147"/>
    </location>
</feature>
<gene>
    <name evidence="2" type="ORF">HERI1096_LOCUS14941</name>
</gene>
<protein>
    <submittedName>
        <fullName evidence="2">Uncharacterized protein</fullName>
    </submittedName>
</protein>
<sequence>MGAPSRETDALTRELAAVRVSARDADEPAGSTDLVLEREDLEALQIFHRSFNLPGIRLGLINPICADDYFPAEEQVDEEPPAVDREPWIEGPPPLAQLGTHTEELLQQANALLGADEVAEEIDAHESSPAYGTDSRPHSRSIRTRPTRSRDGRR</sequence>
<evidence type="ECO:0000313" key="2">
    <source>
        <dbReference type="EMBL" id="CAE0114267.1"/>
    </source>
</evidence>
<name>A0A7S3ATQ5_9EUKA</name>
<dbReference type="AlphaFoldDB" id="A0A7S3ATQ5"/>
<proteinExistence type="predicted"/>
<reference evidence="2" key="1">
    <citation type="submission" date="2021-01" db="EMBL/GenBank/DDBJ databases">
        <authorList>
            <person name="Corre E."/>
            <person name="Pelletier E."/>
            <person name="Niang G."/>
            <person name="Scheremetjew M."/>
            <person name="Finn R."/>
            <person name="Kale V."/>
            <person name="Holt S."/>
            <person name="Cochrane G."/>
            <person name="Meng A."/>
            <person name="Brown T."/>
            <person name="Cohen L."/>
        </authorList>
    </citation>
    <scope>NUCLEOTIDE SEQUENCE</scope>
    <source>
        <strain evidence="2">CCMP281</strain>
    </source>
</reference>
<feature type="region of interest" description="Disordered" evidence="1">
    <location>
        <begin position="75"/>
        <end position="95"/>
    </location>
</feature>
<accession>A0A7S3ATQ5</accession>
<evidence type="ECO:0000256" key="1">
    <source>
        <dbReference type="SAM" id="MobiDB-lite"/>
    </source>
</evidence>
<organism evidence="2">
    <name type="scientific">Haptolina ericina</name>
    <dbReference type="NCBI Taxonomy" id="156174"/>
    <lineage>
        <taxon>Eukaryota</taxon>
        <taxon>Haptista</taxon>
        <taxon>Haptophyta</taxon>
        <taxon>Prymnesiophyceae</taxon>
        <taxon>Prymnesiales</taxon>
        <taxon>Prymnesiaceae</taxon>
        <taxon>Haptolina</taxon>
    </lineage>
</organism>
<feature type="region of interest" description="Disordered" evidence="1">
    <location>
        <begin position="117"/>
        <end position="154"/>
    </location>
</feature>